<dbReference type="InterPro" id="IPR001876">
    <property type="entry name" value="Znf_RanBP2"/>
</dbReference>
<dbReference type="EMBL" id="MU866143">
    <property type="protein sequence ID" value="KAK4178277.1"/>
    <property type="molecule type" value="Genomic_DNA"/>
</dbReference>
<evidence type="ECO:0000256" key="3">
    <source>
        <dbReference type="ARBA" id="ARBA00022833"/>
    </source>
</evidence>
<reference evidence="6" key="1">
    <citation type="journal article" date="2023" name="Mol. Phylogenet. Evol.">
        <title>Genome-scale phylogeny and comparative genomics of the fungal order Sordariales.</title>
        <authorList>
            <person name="Hensen N."/>
            <person name="Bonometti L."/>
            <person name="Westerberg I."/>
            <person name="Brannstrom I.O."/>
            <person name="Guillou S."/>
            <person name="Cros-Aarteil S."/>
            <person name="Calhoun S."/>
            <person name="Haridas S."/>
            <person name="Kuo A."/>
            <person name="Mondo S."/>
            <person name="Pangilinan J."/>
            <person name="Riley R."/>
            <person name="LaButti K."/>
            <person name="Andreopoulos B."/>
            <person name="Lipzen A."/>
            <person name="Chen C."/>
            <person name="Yan M."/>
            <person name="Daum C."/>
            <person name="Ng V."/>
            <person name="Clum A."/>
            <person name="Steindorff A."/>
            <person name="Ohm R.A."/>
            <person name="Martin F."/>
            <person name="Silar P."/>
            <person name="Natvig D.O."/>
            <person name="Lalanne C."/>
            <person name="Gautier V."/>
            <person name="Ament-Velasquez S.L."/>
            <person name="Kruys A."/>
            <person name="Hutchinson M.I."/>
            <person name="Powell A.J."/>
            <person name="Barry K."/>
            <person name="Miller A.N."/>
            <person name="Grigoriev I.V."/>
            <person name="Debuchy R."/>
            <person name="Gladieux P."/>
            <person name="Hiltunen Thoren M."/>
            <person name="Johannesson H."/>
        </authorList>
    </citation>
    <scope>NUCLEOTIDE SEQUENCE</scope>
    <source>
        <strain evidence="6">CBS 892.96</strain>
    </source>
</reference>
<feature type="domain" description="RanBP2-type" evidence="5">
    <location>
        <begin position="124"/>
        <end position="143"/>
    </location>
</feature>
<evidence type="ECO:0000313" key="7">
    <source>
        <dbReference type="Proteomes" id="UP001302321"/>
    </source>
</evidence>
<comment type="caution">
    <text evidence="6">The sequence shown here is derived from an EMBL/GenBank/DDBJ whole genome shotgun (WGS) entry which is preliminary data.</text>
</comment>
<evidence type="ECO:0000256" key="2">
    <source>
        <dbReference type="ARBA" id="ARBA00022771"/>
    </source>
</evidence>
<evidence type="ECO:0000256" key="1">
    <source>
        <dbReference type="ARBA" id="ARBA00022723"/>
    </source>
</evidence>
<keyword evidence="1" id="KW-0479">Metal-binding</keyword>
<feature type="region of interest" description="Disordered" evidence="4">
    <location>
        <begin position="19"/>
        <end position="52"/>
    </location>
</feature>
<sequence>GPSLLSQDLTNLQAMAAGKEKFIPSNPLKPNTNPSQPTTNKGESTIKLPSPSQLQAERYRAIALAEQARIEYETRLAASRVDERQKRLVRAIQQEIYINGMCFMDISGERSETENTGGWDGREWVCCGCEVYNSGHEFLCSHCRVHGKCVECERREEQSRFTL</sequence>
<feature type="non-terminal residue" evidence="6">
    <location>
        <position position="1"/>
    </location>
</feature>
<keyword evidence="2" id="KW-0863">Zinc-finger</keyword>
<evidence type="ECO:0000259" key="5">
    <source>
        <dbReference type="PROSITE" id="PS01358"/>
    </source>
</evidence>
<feature type="compositionally biased region" description="Polar residues" evidence="4">
    <location>
        <begin position="28"/>
        <end position="43"/>
    </location>
</feature>
<protein>
    <recommendedName>
        <fullName evidence="5">RanBP2-type domain-containing protein</fullName>
    </recommendedName>
</protein>
<dbReference type="PROSITE" id="PS01358">
    <property type="entry name" value="ZF_RANBP2_1"/>
    <property type="match status" value="1"/>
</dbReference>
<evidence type="ECO:0000256" key="4">
    <source>
        <dbReference type="SAM" id="MobiDB-lite"/>
    </source>
</evidence>
<keyword evidence="7" id="KW-1185">Reference proteome</keyword>
<dbReference type="GO" id="GO:0008270">
    <property type="term" value="F:zinc ion binding"/>
    <property type="evidence" value="ECO:0007669"/>
    <property type="project" value="UniProtKB-KW"/>
</dbReference>
<evidence type="ECO:0000313" key="6">
    <source>
        <dbReference type="EMBL" id="KAK4178277.1"/>
    </source>
</evidence>
<accession>A0AAN6WDT8</accession>
<reference evidence="6" key="2">
    <citation type="submission" date="2023-05" db="EMBL/GenBank/DDBJ databases">
        <authorList>
            <consortium name="Lawrence Berkeley National Laboratory"/>
            <person name="Steindorff A."/>
            <person name="Hensen N."/>
            <person name="Bonometti L."/>
            <person name="Westerberg I."/>
            <person name="Brannstrom I.O."/>
            <person name="Guillou S."/>
            <person name="Cros-Aarteil S."/>
            <person name="Calhoun S."/>
            <person name="Haridas S."/>
            <person name="Kuo A."/>
            <person name="Mondo S."/>
            <person name="Pangilinan J."/>
            <person name="Riley R."/>
            <person name="Labutti K."/>
            <person name="Andreopoulos B."/>
            <person name="Lipzen A."/>
            <person name="Chen C."/>
            <person name="Yanf M."/>
            <person name="Daum C."/>
            <person name="Ng V."/>
            <person name="Clum A."/>
            <person name="Ohm R."/>
            <person name="Martin F."/>
            <person name="Silar P."/>
            <person name="Natvig D."/>
            <person name="Lalanne C."/>
            <person name="Gautier V."/>
            <person name="Ament-Velasquez S.L."/>
            <person name="Kruys A."/>
            <person name="Hutchinson M.I."/>
            <person name="Powell A.J."/>
            <person name="Barry K."/>
            <person name="Miller A.N."/>
            <person name="Grigoriev I.V."/>
            <person name="Debuchy R."/>
            <person name="Gladieux P."/>
            <person name="Thoren M.H."/>
            <person name="Johannesson H."/>
        </authorList>
    </citation>
    <scope>NUCLEOTIDE SEQUENCE</scope>
    <source>
        <strain evidence="6">CBS 892.96</strain>
    </source>
</reference>
<dbReference type="AlphaFoldDB" id="A0AAN6WDT8"/>
<gene>
    <name evidence="6" type="ORF">QBC36DRAFT_172146</name>
</gene>
<feature type="non-terminal residue" evidence="6">
    <location>
        <position position="163"/>
    </location>
</feature>
<proteinExistence type="predicted"/>
<name>A0AAN6WDT8_9PEZI</name>
<keyword evidence="3" id="KW-0862">Zinc</keyword>
<dbReference type="Proteomes" id="UP001302321">
    <property type="component" value="Unassembled WGS sequence"/>
</dbReference>
<organism evidence="6 7">
    <name type="scientific">Triangularia setosa</name>
    <dbReference type="NCBI Taxonomy" id="2587417"/>
    <lineage>
        <taxon>Eukaryota</taxon>
        <taxon>Fungi</taxon>
        <taxon>Dikarya</taxon>
        <taxon>Ascomycota</taxon>
        <taxon>Pezizomycotina</taxon>
        <taxon>Sordariomycetes</taxon>
        <taxon>Sordariomycetidae</taxon>
        <taxon>Sordariales</taxon>
        <taxon>Podosporaceae</taxon>
        <taxon>Triangularia</taxon>
    </lineage>
</organism>